<dbReference type="GO" id="GO:0016787">
    <property type="term" value="F:hydrolase activity"/>
    <property type="evidence" value="ECO:0007669"/>
    <property type="project" value="UniProtKB-KW"/>
</dbReference>
<dbReference type="PANTHER" id="PTHR34154">
    <property type="entry name" value="ALKALI-SENSITIVE LINKAGE PROTEIN 1"/>
    <property type="match status" value="1"/>
</dbReference>
<reference evidence="5" key="2">
    <citation type="submission" date="2015-01" db="EMBL/GenBank/DDBJ databases">
        <title>Evolutionary Origins and Diversification of the Mycorrhizal Mutualists.</title>
        <authorList>
            <consortium name="DOE Joint Genome Institute"/>
            <consortium name="Mycorrhizal Genomics Consortium"/>
            <person name="Kohler A."/>
            <person name="Kuo A."/>
            <person name="Nagy L.G."/>
            <person name="Floudas D."/>
            <person name="Copeland A."/>
            <person name="Barry K.W."/>
            <person name="Cichocki N."/>
            <person name="Veneault-Fourrey C."/>
            <person name="LaButti K."/>
            <person name="Lindquist E.A."/>
            <person name="Lipzen A."/>
            <person name="Lundell T."/>
            <person name="Morin E."/>
            <person name="Murat C."/>
            <person name="Riley R."/>
            <person name="Ohm R."/>
            <person name="Sun H."/>
            <person name="Tunlid A."/>
            <person name="Henrissat B."/>
            <person name="Grigoriev I.V."/>
            <person name="Hibbett D.S."/>
            <person name="Martin F."/>
        </authorList>
    </citation>
    <scope>NUCLEOTIDE SEQUENCE [LARGE SCALE GENOMIC DNA]</scope>
    <source>
        <strain evidence="5">LaAM-08-1</strain>
    </source>
</reference>
<dbReference type="Pfam" id="PF11790">
    <property type="entry name" value="Glyco_hydro_cc"/>
    <property type="match status" value="1"/>
</dbReference>
<keyword evidence="2" id="KW-0732">Signal</keyword>
<gene>
    <name evidence="4" type="ORF">K443DRAFT_97618</name>
</gene>
<evidence type="ECO:0000313" key="4">
    <source>
        <dbReference type="EMBL" id="KIK02048.1"/>
    </source>
</evidence>
<evidence type="ECO:0000256" key="2">
    <source>
        <dbReference type="SAM" id="SignalP"/>
    </source>
</evidence>
<dbReference type="EMBL" id="KN838598">
    <property type="protein sequence ID" value="KIK02048.1"/>
    <property type="molecule type" value="Genomic_DNA"/>
</dbReference>
<dbReference type="SUPFAM" id="SSF51445">
    <property type="entry name" value="(Trans)glycosidases"/>
    <property type="match status" value="1"/>
</dbReference>
<dbReference type="STRING" id="1095629.A0A0C9Y1X8"/>
<dbReference type="PANTHER" id="PTHR34154:SF3">
    <property type="entry name" value="ALKALI-SENSITIVE LINKAGE PROTEIN 1"/>
    <property type="match status" value="1"/>
</dbReference>
<dbReference type="GO" id="GO:0009277">
    <property type="term" value="C:fungal-type cell wall"/>
    <property type="evidence" value="ECO:0007669"/>
    <property type="project" value="TreeGrafter"/>
</dbReference>
<proteinExistence type="predicted"/>
<dbReference type="HOGENOM" id="CLU_040908_4_0_1"/>
<keyword evidence="5" id="KW-1185">Reference proteome</keyword>
<dbReference type="GO" id="GO:0071966">
    <property type="term" value="P:fungal-type cell wall polysaccharide metabolic process"/>
    <property type="evidence" value="ECO:0007669"/>
    <property type="project" value="TreeGrafter"/>
</dbReference>
<dbReference type="OrthoDB" id="43654at2759"/>
<feature type="domain" description="Asl1-like glycosyl hydrolase catalytic" evidence="3">
    <location>
        <begin position="68"/>
        <end position="279"/>
    </location>
</feature>
<sequence>MRFRLCLWYCVAVILCSVSAHYTVTLTVSTTVVLTSTQTATYSAVANKTTSSATKPPPTGVKNSKRGLAFAAGDTPGDLNNANQSTSVISWQYNWANFPPDYLVESNIKYIPMQWGGAGIDSFADQVKAQGADTILVRPLTFNEPDFVSESNMDPVYAAKLWMTSIQPMKVAGVRLGGPAATASDNGQQWLQAFFAACSGCTIDFLPLHWYVYGSGVEGFYNYIWQMHNTYPQYPIWITEYASTSTNSSDVADFLNQTITYMDTLDWIERYSWFGYFVSCEPGYLYAKGLTLHYVPAFEARCLL</sequence>
<keyword evidence="4" id="KW-0378">Hydrolase</keyword>
<feature type="signal peptide" evidence="2">
    <location>
        <begin position="1"/>
        <end position="20"/>
    </location>
</feature>
<name>A0A0C9Y1X8_9AGAR</name>
<feature type="chain" id="PRO_5002206504" evidence="2">
    <location>
        <begin position="21"/>
        <end position="304"/>
    </location>
</feature>
<reference evidence="4 5" key="1">
    <citation type="submission" date="2014-04" db="EMBL/GenBank/DDBJ databases">
        <authorList>
            <consortium name="DOE Joint Genome Institute"/>
            <person name="Kuo A."/>
            <person name="Kohler A."/>
            <person name="Nagy L.G."/>
            <person name="Floudas D."/>
            <person name="Copeland A."/>
            <person name="Barry K.W."/>
            <person name="Cichocki N."/>
            <person name="Veneault-Fourrey C."/>
            <person name="LaButti K."/>
            <person name="Lindquist E.A."/>
            <person name="Lipzen A."/>
            <person name="Lundell T."/>
            <person name="Morin E."/>
            <person name="Murat C."/>
            <person name="Sun H."/>
            <person name="Tunlid A."/>
            <person name="Henrissat B."/>
            <person name="Grigoriev I.V."/>
            <person name="Hibbett D.S."/>
            <person name="Martin F."/>
            <person name="Nordberg H.P."/>
            <person name="Cantor M.N."/>
            <person name="Hua S.X."/>
        </authorList>
    </citation>
    <scope>NUCLEOTIDE SEQUENCE [LARGE SCALE GENOMIC DNA]</scope>
    <source>
        <strain evidence="4 5">LaAM-08-1</strain>
    </source>
</reference>
<evidence type="ECO:0000313" key="5">
    <source>
        <dbReference type="Proteomes" id="UP000054477"/>
    </source>
</evidence>
<dbReference type="InterPro" id="IPR053183">
    <property type="entry name" value="ASL1"/>
</dbReference>
<evidence type="ECO:0000259" key="3">
    <source>
        <dbReference type="Pfam" id="PF11790"/>
    </source>
</evidence>
<accession>A0A0C9Y1X8</accession>
<evidence type="ECO:0000256" key="1">
    <source>
        <dbReference type="SAM" id="MobiDB-lite"/>
    </source>
</evidence>
<dbReference type="Gene3D" id="3.20.20.80">
    <property type="entry name" value="Glycosidases"/>
    <property type="match status" value="1"/>
</dbReference>
<dbReference type="InterPro" id="IPR024655">
    <property type="entry name" value="Asl1_glyco_hydro_catalytic"/>
</dbReference>
<dbReference type="Proteomes" id="UP000054477">
    <property type="component" value="Unassembled WGS sequence"/>
</dbReference>
<protein>
    <submittedName>
        <fullName evidence="4">Glycoside hydrolase family 128 protein</fullName>
    </submittedName>
</protein>
<dbReference type="InterPro" id="IPR017853">
    <property type="entry name" value="GH"/>
</dbReference>
<feature type="region of interest" description="Disordered" evidence="1">
    <location>
        <begin position="46"/>
        <end position="65"/>
    </location>
</feature>
<organism evidence="4 5">
    <name type="scientific">Laccaria amethystina LaAM-08-1</name>
    <dbReference type="NCBI Taxonomy" id="1095629"/>
    <lineage>
        <taxon>Eukaryota</taxon>
        <taxon>Fungi</taxon>
        <taxon>Dikarya</taxon>
        <taxon>Basidiomycota</taxon>
        <taxon>Agaricomycotina</taxon>
        <taxon>Agaricomycetes</taxon>
        <taxon>Agaricomycetidae</taxon>
        <taxon>Agaricales</taxon>
        <taxon>Agaricineae</taxon>
        <taxon>Hydnangiaceae</taxon>
        <taxon>Laccaria</taxon>
    </lineage>
</organism>
<dbReference type="AlphaFoldDB" id="A0A0C9Y1X8"/>